<evidence type="ECO:0000313" key="1">
    <source>
        <dbReference type="EMBL" id="MEE4544571.1"/>
    </source>
</evidence>
<comment type="caution">
    <text evidence="1">The sequence shown here is derived from an EMBL/GenBank/DDBJ whole genome shotgun (WGS) entry which is preliminary data.</text>
</comment>
<accession>A0ABU7PFL4</accession>
<dbReference type="EMBL" id="JAZEWV010000019">
    <property type="protein sequence ID" value="MEE4544571.1"/>
    <property type="molecule type" value="Genomic_DNA"/>
</dbReference>
<protein>
    <submittedName>
        <fullName evidence="1">Uncharacterized protein</fullName>
    </submittedName>
</protein>
<keyword evidence="2" id="KW-1185">Reference proteome</keyword>
<sequence>MTSVWWVFCAVGLSTAGLLVLAVPAVRVWAAARELARQVAAGTEALAAAGERLERAVRPLEERSGRIPRG</sequence>
<proteinExistence type="predicted"/>
<gene>
    <name evidence="1" type="ORF">V2S66_21655</name>
</gene>
<reference evidence="1 2" key="1">
    <citation type="submission" date="2023-12" db="EMBL/GenBank/DDBJ databases">
        <title>Streptomyces sp. V4-01.</title>
        <authorList>
            <person name="Somphong A."/>
            <person name="Phongsopitanun W."/>
        </authorList>
    </citation>
    <scope>NUCLEOTIDE SEQUENCE [LARGE SCALE GENOMIC DNA]</scope>
    <source>
        <strain evidence="1 2">V4-01</strain>
    </source>
</reference>
<dbReference type="Proteomes" id="UP001344658">
    <property type="component" value="Unassembled WGS sequence"/>
</dbReference>
<name>A0ABU7PFL4_9ACTN</name>
<organism evidence="1 2">
    <name type="scientific">Actinacidiphila polyblastidii</name>
    <dbReference type="NCBI Taxonomy" id="3110430"/>
    <lineage>
        <taxon>Bacteria</taxon>
        <taxon>Bacillati</taxon>
        <taxon>Actinomycetota</taxon>
        <taxon>Actinomycetes</taxon>
        <taxon>Kitasatosporales</taxon>
        <taxon>Streptomycetaceae</taxon>
        <taxon>Actinacidiphila</taxon>
    </lineage>
</organism>
<evidence type="ECO:0000313" key="2">
    <source>
        <dbReference type="Proteomes" id="UP001344658"/>
    </source>
</evidence>
<dbReference type="RefSeq" id="WP_330797569.1">
    <property type="nucleotide sequence ID" value="NZ_JAZEWV010000019.1"/>
</dbReference>